<reference evidence="1 4" key="4">
    <citation type="submission" date="2019-12" db="EMBL/GenBank/DDBJ databases">
        <title>Multi-Generational Helicobacter saguini Isolates.</title>
        <authorList>
            <person name="Mannion A."/>
            <person name="Shen Z."/>
            <person name="Fox J.G."/>
        </authorList>
    </citation>
    <scope>NUCLEOTIDE SEQUENCE [LARGE SCALE GENOMIC DNA]</scope>
    <source>
        <strain evidence="1">16-048</strain>
        <strain evidence="4">16-048 (F4)</strain>
    </source>
</reference>
<dbReference type="RefSeq" id="WP_034573415.1">
    <property type="nucleotide sequence ID" value="NZ_JRMP02000007.1"/>
</dbReference>
<name>A0A347VRN3_9HELI</name>
<dbReference type="STRING" id="1548018.LS64_12285"/>
<sequence>MALDSKNRVYIIHGYDSGVDKNWFPWLKNELGKMGVESHILPLPNPTQPKPQEWLDSMISQVLNIGGVDINTYFVGHSLGTISTLHFLQSLQNLDSKNHNLESNKVIESKIGGYILVSGFCSRVKGLEMLNNFIDFGFDFTRLRDICSKKLVISARDDSIVPTKFSYELAGNLDSDFIQTRSGGHFMQSEGYTKFPLVLEQLKRFFSNLY</sequence>
<organism evidence="2 3">
    <name type="scientific">Helicobacter saguini</name>
    <dbReference type="NCBI Taxonomy" id="1548018"/>
    <lineage>
        <taxon>Bacteria</taxon>
        <taxon>Pseudomonadati</taxon>
        <taxon>Campylobacterota</taxon>
        <taxon>Epsilonproteobacteria</taxon>
        <taxon>Campylobacterales</taxon>
        <taxon>Helicobacteraceae</taxon>
        <taxon>Helicobacter</taxon>
    </lineage>
</organism>
<dbReference type="PANTHER" id="PTHR15394">
    <property type="entry name" value="SERINE HYDROLASE RBBP9"/>
    <property type="match status" value="1"/>
</dbReference>
<evidence type="ECO:0000313" key="3">
    <source>
        <dbReference type="Proteomes" id="UP000029714"/>
    </source>
</evidence>
<dbReference type="Gene3D" id="3.40.50.1820">
    <property type="entry name" value="alpha/beta hydrolase"/>
    <property type="match status" value="1"/>
</dbReference>
<gene>
    <name evidence="1" type="ORF">DCO61_02075</name>
    <name evidence="2" type="ORF">LS64_005615</name>
</gene>
<proteinExistence type="predicted"/>
<dbReference type="EMBL" id="QBIU01000001">
    <property type="protein sequence ID" value="MWV68840.1"/>
    <property type="molecule type" value="Genomic_DNA"/>
</dbReference>
<dbReference type="Pfam" id="PF06821">
    <property type="entry name" value="Ser_hydrolase"/>
    <property type="match status" value="1"/>
</dbReference>
<dbReference type="Proteomes" id="UP000029714">
    <property type="component" value="Unassembled WGS sequence"/>
</dbReference>
<evidence type="ECO:0000313" key="4">
    <source>
        <dbReference type="Proteomes" id="UP000477070"/>
    </source>
</evidence>
<comment type="caution">
    <text evidence="2">The sequence shown here is derived from an EMBL/GenBank/DDBJ whole genome shotgun (WGS) entry which is preliminary data.</text>
</comment>
<dbReference type="Proteomes" id="UP000477070">
    <property type="component" value="Unassembled WGS sequence"/>
</dbReference>
<reference evidence="2 3" key="2">
    <citation type="journal article" date="2016" name="Infect. Immun.">
        <title>Helicobacter saguini, a Novel Helicobacter Isolated from Cotton-Top Tamarins with Ulcerative Colitis, Has Proinflammatory Properties and Induces Typhlocolitis and Dysplasia in Gnotobiotic IL-10-/- Mice.</title>
        <authorList>
            <person name="Shen Z."/>
            <person name="Mannion A."/>
            <person name="Whary M.T."/>
            <person name="Muthupalani S."/>
            <person name="Sheh A."/>
            <person name="Feng Y."/>
            <person name="Gong G."/>
            <person name="Vandamme P."/>
            <person name="Holcombe H.R."/>
            <person name="Paster B.J."/>
            <person name="Fox J.G."/>
        </authorList>
    </citation>
    <scope>NUCLEOTIDE SEQUENCE [LARGE SCALE GENOMIC DNA]</scope>
    <source>
        <strain evidence="2 3">MIT 97-6194</strain>
    </source>
</reference>
<dbReference type="AlphaFoldDB" id="A0A347VRN3"/>
<protein>
    <submittedName>
        <fullName evidence="2">Serine hydrolase family protein</fullName>
    </submittedName>
</protein>
<dbReference type="SUPFAM" id="SSF53474">
    <property type="entry name" value="alpha/beta-Hydrolases"/>
    <property type="match status" value="1"/>
</dbReference>
<dbReference type="PANTHER" id="PTHR15394:SF3">
    <property type="entry name" value="SERINE HYDROLASE RBBP9"/>
    <property type="match status" value="1"/>
</dbReference>
<accession>A0A347VRN3</accession>
<keyword evidence="3" id="KW-1185">Reference proteome</keyword>
<dbReference type="InterPro" id="IPR010662">
    <property type="entry name" value="RBBP9/YdeN"/>
</dbReference>
<reference evidence="2" key="3">
    <citation type="submission" date="2018-04" db="EMBL/GenBank/DDBJ databases">
        <authorList>
            <person name="Sheh A."/>
            <person name="Shen Z."/>
            <person name="Mannion A.J."/>
            <person name="Fox J.G."/>
        </authorList>
    </citation>
    <scope>NUCLEOTIDE SEQUENCE</scope>
    <source>
        <strain evidence="2">MIT 97-6194</strain>
    </source>
</reference>
<evidence type="ECO:0000313" key="2">
    <source>
        <dbReference type="EMBL" id="TLD94409.1"/>
    </source>
</evidence>
<evidence type="ECO:0000313" key="1">
    <source>
        <dbReference type="EMBL" id="MWV68840.1"/>
    </source>
</evidence>
<keyword evidence="2" id="KW-0378">Hydrolase</keyword>
<dbReference type="OrthoDB" id="9804993at2"/>
<dbReference type="EMBL" id="JRMP02000007">
    <property type="protein sequence ID" value="TLD94409.1"/>
    <property type="molecule type" value="Genomic_DNA"/>
</dbReference>
<dbReference type="GO" id="GO:0016787">
    <property type="term" value="F:hydrolase activity"/>
    <property type="evidence" value="ECO:0007669"/>
    <property type="project" value="UniProtKB-KW"/>
</dbReference>
<reference evidence="2 3" key="1">
    <citation type="journal article" date="2014" name="Genome Announc.">
        <title>Draft genome sequences of eight enterohepatic helicobacter species isolated from both laboratory and wild rodents.</title>
        <authorList>
            <person name="Sheh A."/>
            <person name="Shen Z."/>
            <person name="Fox J.G."/>
        </authorList>
    </citation>
    <scope>NUCLEOTIDE SEQUENCE [LARGE SCALE GENOMIC DNA]</scope>
    <source>
        <strain evidence="2 3">MIT 97-6194</strain>
    </source>
</reference>
<dbReference type="InterPro" id="IPR029058">
    <property type="entry name" value="AB_hydrolase_fold"/>
</dbReference>